<dbReference type="CDD" id="cd08551">
    <property type="entry name" value="Fe-ADH"/>
    <property type="match status" value="1"/>
</dbReference>
<proteinExistence type="inferred from homology"/>
<dbReference type="InterPro" id="IPR001670">
    <property type="entry name" value="ADH_Fe/GldA"/>
</dbReference>
<feature type="domain" description="Alcohol dehydrogenase iron-type/glycerol dehydrogenase GldA" evidence="4">
    <location>
        <begin position="4"/>
        <end position="156"/>
    </location>
</feature>
<evidence type="ECO:0000313" key="6">
    <source>
        <dbReference type="EMBL" id="SDL80433.1"/>
    </source>
</evidence>
<name>A0A1G9N219_9FIRM</name>
<evidence type="ECO:0000256" key="3">
    <source>
        <dbReference type="ARBA" id="ARBA00023027"/>
    </source>
</evidence>
<dbReference type="FunFam" id="3.40.50.1970:FF:000003">
    <property type="entry name" value="Alcohol dehydrogenase, iron-containing"/>
    <property type="match status" value="1"/>
</dbReference>
<sequence length="359" mass="39074">MPRIIEEKDLKKPLLVSDEGLKEVGLVKRAEDILNDEDIEFRTFLDVQPNPSIENVEDGYSRFEEYDCDSVICLGGGSPIDAAKSIAILAANDGDIIDYEGVHAVENSPVPIIAAPTTAGTGSEVTPVSVITDEENNFKFTIYSHKIIPEVSLLDPDLITSLPADIAASTGMDALTHAVEAYLSKVTNPFADALAEKAMELIGKNVRKFVADRKDNEAASSMLLGSMFAGLAFSWGRLGNVHAMAEPLGVYFDIPHGTANAVLLPVVLDYNALADKGKYRRIYNYISRKEAEGFSPGLLAEKVYELNEKLGNPGSLSELDVDPDCIPEMAEDAMKSGNVKINPRQTDFDDICRLYQKAL</sequence>
<dbReference type="InterPro" id="IPR018211">
    <property type="entry name" value="ADH_Fe_CS"/>
</dbReference>
<comment type="similarity">
    <text evidence="1">Belongs to the iron-containing alcohol dehydrogenase family.</text>
</comment>
<dbReference type="Proteomes" id="UP000199476">
    <property type="component" value="Unassembled WGS sequence"/>
</dbReference>
<dbReference type="FunFam" id="1.20.1090.10:FF:000001">
    <property type="entry name" value="Aldehyde-alcohol dehydrogenase"/>
    <property type="match status" value="1"/>
</dbReference>
<dbReference type="InterPro" id="IPR056798">
    <property type="entry name" value="ADH_Fe_C"/>
</dbReference>
<feature type="domain" description="Fe-containing alcohol dehydrogenase-like C-terminal" evidence="5">
    <location>
        <begin position="168"/>
        <end position="359"/>
    </location>
</feature>
<dbReference type="PANTHER" id="PTHR11496:SF102">
    <property type="entry name" value="ALCOHOL DEHYDROGENASE 4"/>
    <property type="match status" value="1"/>
</dbReference>
<evidence type="ECO:0000259" key="5">
    <source>
        <dbReference type="Pfam" id="PF25137"/>
    </source>
</evidence>
<dbReference type="GO" id="GO:0004022">
    <property type="term" value="F:alcohol dehydrogenase (NAD+) activity"/>
    <property type="evidence" value="ECO:0007669"/>
    <property type="project" value="UniProtKB-ARBA"/>
</dbReference>
<dbReference type="PROSITE" id="PS00913">
    <property type="entry name" value="ADH_IRON_1"/>
    <property type="match status" value="1"/>
</dbReference>
<dbReference type="AlphaFoldDB" id="A0A1G9N219"/>
<dbReference type="GO" id="GO:0046872">
    <property type="term" value="F:metal ion binding"/>
    <property type="evidence" value="ECO:0007669"/>
    <property type="project" value="InterPro"/>
</dbReference>
<dbReference type="InterPro" id="IPR039697">
    <property type="entry name" value="Alcohol_dehydrogenase_Fe"/>
</dbReference>
<evidence type="ECO:0000256" key="1">
    <source>
        <dbReference type="ARBA" id="ARBA00007358"/>
    </source>
</evidence>
<protein>
    <submittedName>
        <fullName evidence="6">Alcohol dehydrogenase</fullName>
    </submittedName>
</protein>
<organism evidence="6 7">
    <name type="scientific">Halarsenatibacter silvermanii</name>
    <dbReference type="NCBI Taxonomy" id="321763"/>
    <lineage>
        <taxon>Bacteria</taxon>
        <taxon>Bacillati</taxon>
        <taxon>Bacillota</taxon>
        <taxon>Clostridia</taxon>
        <taxon>Halanaerobiales</taxon>
        <taxon>Halarsenatibacteraceae</taxon>
        <taxon>Halarsenatibacter</taxon>
    </lineage>
</organism>
<keyword evidence="3" id="KW-0520">NAD</keyword>
<keyword evidence="2" id="KW-0560">Oxidoreductase</keyword>
<gene>
    <name evidence="6" type="ORF">SAMN04488692_10979</name>
</gene>
<evidence type="ECO:0000259" key="4">
    <source>
        <dbReference type="Pfam" id="PF00465"/>
    </source>
</evidence>
<dbReference type="PANTHER" id="PTHR11496">
    <property type="entry name" value="ALCOHOL DEHYDROGENASE"/>
    <property type="match status" value="1"/>
</dbReference>
<dbReference type="EMBL" id="FNGO01000009">
    <property type="protein sequence ID" value="SDL80433.1"/>
    <property type="molecule type" value="Genomic_DNA"/>
</dbReference>
<accession>A0A1G9N219</accession>
<evidence type="ECO:0000313" key="7">
    <source>
        <dbReference type="Proteomes" id="UP000199476"/>
    </source>
</evidence>
<evidence type="ECO:0000256" key="2">
    <source>
        <dbReference type="ARBA" id="ARBA00023002"/>
    </source>
</evidence>
<keyword evidence="7" id="KW-1185">Reference proteome</keyword>
<dbReference type="SUPFAM" id="SSF56796">
    <property type="entry name" value="Dehydroquinate synthase-like"/>
    <property type="match status" value="1"/>
</dbReference>
<dbReference type="Gene3D" id="3.40.50.1970">
    <property type="match status" value="1"/>
</dbReference>
<reference evidence="6 7" key="1">
    <citation type="submission" date="2016-10" db="EMBL/GenBank/DDBJ databases">
        <authorList>
            <person name="de Groot N.N."/>
        </authorList>
    </citation>
    <scope>NUCLEOTIDE SEQUENCE [LARGE SCALE GENOMIC DNA]</scope>
    <source>
        <strain evidence="6 7">SLAS-1</strain>
    </source>
</reference>
<dbReference type="Pfam" id="PF25137">
    <property type="entry name" value="ADH_Fe_C"/>
    <property type="match status" value="1"/>
</dbReference>
<dbReference type="STRING" id="321763.SAMN04488692_10979"/>
<dbReference type="Gene3D" id="1.20.1090.10">
    <property type="entry name" value="Dehydroquinate synthase-like - alpha domain"/>
    <property type="match status" value="1"/>
</dbReference>
<dbReference type="Pfam" id="PF00465">
    <property type="entry name" value="Fe-ADH"/>
    <property type="match status" value="1"/>
</dbReference>